<dbReference type="AlphaFoldDB" id="A0A512DAW8"/>
<comment type="caution">
    <text evidence="1">The sequence shown here is derived from an EMBL/GenBank/DDBJ whole genome shotgun (WGS) entry which is preliminary data.</text>
</comment>
<keyword evidence="2" id="KW-1185">Reference proteome</keyword>
<dbReference type="Proteomes" id="UP000321181">
    <property type="component" value="Unassembled WGS sequence"/>
</dbReference>
<dbReference type="EMBL" id="BJYY01000011">
    <property type="protein sequence ID" value="GEO33623.1"/>
    <property type="molecule type" value="Genomic_DNA"/>
</dbReference>
<evidence type="ECO:0008006" key="3">
    <source>
        <dbReference type="Google" id="ProtNLM"/>
    </source>
</evidence>
<reference evidence="1 2" key="1">
    <citation type="submission" date="2019-07" db="EMBL/GenBank/DDBJ databases">
        <title>Whole genome shotgun sequence of Cellulomonas aerilata NBRC 106308.</title>
        <authorList>
            <person name="Hosoyama A."/>
            <person name="Uohara A."/>
            <person name="Ohji S."/>
            <person name="Ichikawa N."/>
        </authorList>
    </citation>
    <scope>NUCLEOTIDE SEQUENCE [LARGE SCALE GENOMIC DNA]</scope>
    <source>
        <strain evidence="1 2">NBRC 106308</strain>
    </source>
</reference>
<protein>
    <recommendedName>
        <fullName evidence="3">Bacteriocin-protection protein, YdeI/OmpD-associated family</fullName>
    </recommendedName>
</protein>
<name>A0A512DAW8_9CELL</name>
<proteinExistence type="predicted"/>
<sequence length="226" mass="24508">MQIRARGDASGARPAGGRGAILVGVPTDPPVLTVPDVAAWRGWLAEHVDDQRGVWLVLAKKGTTEPTSLVYADALEEALCQGWIDGQVQSVDAGTYRQRFTPRRARSLWSRRNVGLVERLTLEGRMQPAGLAEVERARKDGRWEAAYAGSATIEVPDDLTAALAAHPDARARFDTLSRQSRYTILFGVTTARRPATRARRIEQAVAMLADGRPTPSQSTVAPDAEG</sequence>
<dbReference type="Pfam" id="PF13376">
    <property type="entry name" value="OmdA"/>
    <property type="match status" value="1"/>
</dbReference>
<gene>
    <name evidence="1" type="ORF">CAE01nite_13480</name>
</gene>
<evidence type="ECO:0000313" key="1">
    <source>
        <dbReference type="EMBL" id="GEO33623.1"/>
    </source>
</evidence>
<organism evidence="1 2">
    <name type="scientific">Cellulomonas aerilata</name>
    <dbReference type="NCBI Taxonomy" id="515326"/>
    <lineage>
        <taxon>Bacteria</taxon>
        <taxon>Bacillati</taxon>
        <taxon>Actinomycetota</taxon>
        <taxon>Actinomycetes</taxon>
        <taxon>Micrococcales</taxon>
        <taxon>Cellulomonadaceae</taxon>
        <taxon>Cellulomonas</taxon>
    </lineage>
</organism>
<accession>A0A512DAW8</accession>
<evidence type="ECO:0000313" key="2">
    <source>
        <dbReference type="Proteomes" id="UP000321181"/>
    </source>
</evidence>